<reference evidence="1 2" key="1">
    <citation type="submission" date="2016-02" db="EMBL/GenBank/DDBJ databases">
        <authorList>
            <person name="Wen L."/>
            <person name="He K."/>
            <person name="Yang H."/>
        </authorList>
    </citation>
    <scope>NUCLEOTIDE SEQUENCE [LARGE SCALE GENOMIC DNA]</scope>
    <source>
        <strain evidence="1">Trichococcus palustris</strain>
    </source>
</reference>
<organism evidence="1 2">
    <name type="scientific">Trichococcus palustris</name>
    <dbReference type="NCBI Taxonomy" id="140314"/>
    <lineage>
        <taxon>Bacteria</taxon>
        <taxon>Bacillati</taxon>
        <taxon>Bacillota</taxon>
        <taxon>Bacilli</taxon>
        <taxon>Lactobacillales</taxon>
        <taxon>Carnobacteriaceae</taxon>
        <taxon>Trichococcus</taxon>
    </lineage>
</organism>
<evidence type="ECO:0000313" key="1">
    <source>
        <dbReference type="EMBL" id="CZQ84653.1"/>
    </source>
</evidence>
<dbReference type="AlphaFoldDB" id="A0A143YAT1"/>
<proteinExistence type="predicted"/>
<dbReference type="Proteomes" id="UP000242754">
    <property type="component" value="Unassembled WGS sequence"/>
</dbReference>
<dbReference type="OrthoDB" id="2339665at2"/>
<accession>A0A143YAT1</accession>
<name>A0A143YAT1_9LACT</name>
<sequence length="124" mass="14699">MGYSDWKELIKDAKNFATGANDLQLRSVLLDLQDAMFNLSSENFDLRNRINELENQQILESELEYKGSVYYRKKDNRYFCGMCWETDKILSSALDRSGLEHENKTFWCEVCKRPRHTEIPNMDM</sequence>
<protein>
    <submittedName>
        <fullName evidence="1">Uncharacterized protein</fullName>
    </submittedName>
</protein>
<keyword evidence="2" id="KW-1185">Reference proteome</keyword>
<evidence type="ECO:0000313" key="2">
    <source>
        <dbReference type="Proteomes" id="UP000242754"/>
    </source>
</evidence>
<dbReference type="RefSeq" id="WP_087030996.1">
    <property type="nucleotide sequence ID" value="NZ_FJNE01000002.1"/>
</dbReference>
<gene>
    <name evidence="1" type="ORF">Tpal_518</name>
</gene>
<dbReference type="STRING" id="140314.SAMN04488076_1012"/>
<dbReference type="EMBL" id="FJNE01000002">
    <property type="protein sequence ID" value="CZQ84653.1"/>
    <property type="molecule type" value="Genomic_DNA"/>
</dbReference>